<comment type="caution">
    <text evidence="1">The sequence shown here is derived from an EMBL/GenBank/DDBJ whole genome shotgun (WGS) entry which is preliminary data.</text>
</comment>
<sequence>MRRSSRYRLFHSGALRVEIYRVSELGASDAIDNVARKLSPRHKMAADIPA</sequence>
<name>D4F3X4_EDWTA</name>
<accession>D4F3X4</accession>
<dbReference type="EMBL" id="ADGK01000074">
    <property type="protein sequence ID" value="EFE23536.1"/>
    <property type="molecule type" value="Genomic_DNA"/>
</dbReference>
<evidence type="ECO:0000313" key="2">
    <source>
        <dbReference type="Proteomes" id="UP000003692"/>
    </source>
</evidence>
<organism evidence="1 2">
    <name type="scientific">Edwardsiella tarda ATCC 23685</name>
    <dbReference type="NCBI Taxonomy" id="500638"/>
    <lineage>
        <taxon>Bacteria</taxon>
        <taxon>Pseudomonadati</taxon>
        <taxon>Pseudomonadota</taxon>
        <taxon>Gammaproteobacteria</taxon>
        <taxon>Enterobacterales</taxon>
        <taxon>Hafniaceae</taxon>
        <taxon>Edwardsiella</taxon>
    </lineage>
</organism>
<proteinExistence type="predicted"/>
<protein>
    <submittedName>
        <fullName evidence="1">Uncharacterized protein</fullName>
    </submittedName>
</protein>
<dbReference type="HOGENOM" id="CLU_3117323_0_0_6"/>
<dbReference type="AlphaFoldDB" id="D4F3X4"/>
<reference evidence="1 2" key="1">
    <citation type="submission" date="2010-02" db="EMBL/GenBank/DDBJ databases">
        <authorList>
            <person name="Weinstock G."/>
            <person name="Sodergren E."/>
            <person name="Clifton S."/>
            <person name="Fulton L."/>
            <person name="Fulton B."/>
            <person name="Courtney L."/>
            <person name="Fronick C."/>
            <person name="Harrison M."/>
            <person name="Strong C."/>
            <person name="Farmer C."/>
            <person name="Delahaunty K."/>
            <person name="Markovic C."/>
            <person name="Hall O."/>
            <person name="Minx P."/>
            <person name="Tomlinson C."/>
            <person name="Mitreva M."/>
            <person name="Nelson J."/>
            <person name="Hou S."/>
            <person name="Wollam A."/>
            <person name="Pepin K.H."/>
            <person name="Johnson M."/>
            <person name="Bhonagiri V."/>
            <person name="Zhang X."/>
            <person name="Suruliraj S."/>
            <person name="Warren W."/>
            <person name="Chinwalla A."/>
            <person name="Mardis E.R."/>
            <person name="Wilson R.K."/>
        </authorList>
    </citation>
    <scope>NUCLEOTIDE SEQUENCE [LARGE SCALE GENOMIC DNA]</scope>
    <source>
        <strain evidence="1 2">ATCC 23685</strain>
    </source>
</reference>
<evidence type="ECO:0000313" key="1">
    <source>
        <dbReference type="EMBL" id="EFE23536.1"/>
    </source>
</evidence>
<gene>
    <name evidence="1" type="ORF">EDWATA_01440</name>
</gene>
<dbReference type="Proteomes" id="UP000003692">
    <property type="component" value="Unassembled WGS sequence"/>
</dbReference>